<dbReference type="Gene3D" id="1.20.5.4130">
    <property type="match status" value="1"/>
</dbReference>
<feature type="coiled-coil region" evidence="7">
    <location>
        <begin position="23"/>
        <end position="57"/>
    </location>
</feature>
<dbReference type="Pfam" id="PF23559">
    <property type="entry name" value="WHD_DRP"/>
    <property type="match status" value="1"/>
</dbReference>
<dbReference type="Gene3D" id="1.10.8.430">
    <property type="entry name" value="Helical domain of apoptotic protease-activating factors"/>
    <property type="match status" value="1"/>
</dbReference>
<reference evidence="12 13" key="2">
    <citation type="submission" date="2024-10" db="EMBL/GenBank/DDBJ databases">
        <authorList>
            <person name="Ryan C."/>
        </authorList>
    </citation>
    <scope>NUCLEOTIDE SEQUENCE [LARGE SCALE GENOMIC DNA]</scope>
</reference>
<dbReference type="InterPro" id="IPR041118">
    <property type="entry name" value="Rx_N"/>
</dbReference>
<evidence type="ECO:0000313" key="13">
    <source>
        <dbReference type="Proteomes" id="UP001497457"/>
    </source>
</evidence>
<dbReference type="InterPro" id="IPR036388">
    <property type="entry name" value="WH-like_DNA-bd_sf"/>
</dbReference>
<evidence type="ECO:0000256" key="2">
    <source>
        <dbReference type="ARBA" id="ARBA00022614"/>
    </source>
</evidence>
<dbReference type="PANTHER" id="PTHR23155">
    <property type="entry name" value="DISEASE RESISTANCE PROTEIN RP"/>
    <property type="match status" value="1"/>
</dbReference>
<keyword evidence="3" id="KW-0677">Repeat</keyword>
<dbReference type="InterPro" id="IPR058922">
    <property type="entry name" value="WHD_DRP"/>
</dbReference>
<evidence type="ECO:0000256" key="4">
    <source>
        <dbReference type="ARBA" id="ARBA00022741"/>
    </source>
</evidence>
<feature type="domain" description="Disease resistance R13L4/SHOC-2-like LRR" evidence="11">
    <location>
        <begin position="545"/>
        <end position="901"/>
    </location>
</feature>
<evidence type="ECO:0000256" key="7">
    <source>
        <dbReference type="SAM" id="Coils"/>
    </source>
</evidence>
<dbReference type="EMBL" id="OZ075137">
    <property type="protein sequence ID" value="CAL5007996.1"/>
    <property type="molecule type" value="Genomic_DNA"/>
</dbReference>
<dbReference type="InterPro" id="IPR038005">
    <property type="entry name" value="RX-like_CC"/>
</dbReference>
<keyword evidence="6 7" id="KW-0175">Coiled coil</keyword>
<dbReference type="InterPro" id="IPR032675">
    <property type="entry name" value="LRR_dom_sf"/>
</dbReference>
<protein>
    <submittedName>
        <fullName evidence="12">Uncharacterized protein</fullName>
    </submittedName>
</protein>
<evidence type="ECO:0000259" key="9">
    <source>
        <dbReference type="Pfam" id="PF18052"/>
    </source>
</evidence>
<dbReference type="Proteomes" id="UP001497457">
    <property type="component" value="Chromosome 27b"/>
</dbReference>
<dbReference type="InterPro" id="IPR002182">
    <property type="entry name" value="NB-ARC"/>
</dbReference>
<proteinExistence type="inferred from homology"/>
<dbReference type="SUPFAM" id="SSF52540">
    <property type="entry name" value="P-loop containing nucleoside triphosphate hydrolases"/>
    <property type="match status" value="1"/>
</dbReference>
<dbReference type="Pfam" id="PF00931">
    <property type="entry name" value="NB-ARC"/>
    <property type="match status" value="1"/>
</dbReference>
<dbReference type="AlphaFoldDB" id="A0ABC9BTQ7"/>
<accession>A0ABC9BTQ7</accession>
<dbReference type="GO" id="GO:0009626">
    <property type="term" value="P:plant-type hypersensitive response"/>
    <property type="evidence" value="ECO:0007669"/>
    <property type="project" value="UniProtKB-ARBA"/>
</dbReference>
<dbReference type="Gene3D" id="3.40.50.300">
    <property type="entry name" value="P-loop containing nucleotide triphosphate hydrolases"/>
    <property type="match status" value="1"/>
</dbReference>
<comment type="similarity">
    <text evidence="1">Belongs to the disease resistance NB-LRR family.</text>
</comment>
<dbReference type="FunFam" id="1.10.10.10:FF:000322">
    <property type="entry name" value="Probable disease resistance protein At1g63360"/>
    <property type="match status" value="1"/>
</dbReference>
<evidence type="ECO:0000256" key="5">
    <source>
        <dbReference type="ARBA" id="ARBA00022821"/>
    </source>
</evidence>
<dbReference type="GO" id="GO:0042742">
    <property type="term" value="P:defense response to bacterium"/>
    <property type="evidence" value="ECO:0007669"/>
    <property type="project" value="UniProtKB-ARBA"/>
</dbReference>
<dbReference type="Gene3D" id="3.80.10.10">
    <property type="entry name" value="Ribonuclease Inhibitor"/>
    <property type="match status" value="1"/>
</dbReference>
<dbReference type="GO" id="GO:0000166">
    <property type="term" value="F:nucleotide binding"/>
    <property type="evidence" value="ECO:0007669"/>
    <property type="project" value="UniProtKB-KW"/>
</dbReference>
<dbReference type="Pfam" id="PF23598">
    <property type="entry name" value="LRR_14"/>
    <property type="match status" value="1"/>
</dbReference>
<evidence type="ECO:0000256" key="1">
    <source>
        <dbReference type="ARBA" id="ARBA00008894"/>
    </source>
</evidence>
<dbReference type="GO" id="GO:0002758">
    <property type="term" value="P:innate immune response-activating signaling pathway"/>
    <property type="evidence" value="ECO:0007669"/>
    <property type="project" value="UniProtKB-ARBA"/>
</dbReference>
<dbReference type="SUPFAM" id="SSF52058">
    <property type="entry name" value="L domain-like"/>
    <property type="match status" value="1"/>
</dbReference>
<dbReference type="FunFam" id="3.40.50.300:FF:001091">
    <property type="entry name" value="Probable disease resistance protein At1g61300"/>
    <property type="match status" value="1"/>
</dbReference>
<dbReference type="InterPro" id="IPR055414">
    <property type="entry name" value="LRR_R13L4/SHOC2-like"/>
</dbReference>
<dbReference type="Pfam" id="PF18052">
    <property type="entry name" value="Rx_N"/>
    <property type="match status" value="1"/>
</dbReference>
<dbReference type="Gene3D" id="1.10.10.10">
    <property type="entry name" value="Winged helix-like DNA-binding domain superfamily/Winged helix DNA-binding domain"/>
    <property type="match status" value="1"/>
</dbReference>
<evidence type="ECO:0000313" key="12">
    <source>
        <dbReference type="EMBL" id="CAL5007996.1"/>
    </source>
</evidence>
<dbReference type="CDD" id="cd14798">
    <property type="entry name" value="RX-CC_like"/>
    <property type="match status" value="1"/>
</dbReference>
<evidence type="ECO:0000256" key="6">
    <source>
        <dbReference type="ARBA" id="ARBA00023054"/>
    </source>
</evidence>
<keyword evidence="13" id="KW-1185">Reference proteome</keyword>
<reference evidence="13" key="1">
    <citation type="submission" date="2024-06" db="EMBL/GenBank/DDBJ databases">
        <authorList>
            <person name="Ryan C."/>
        </authorList>
    </citation>
    <scope>NUCLEOTIDE SEQUENCE [LARGE SCALE GENOMIC DNA]</scope>
</reference>
<feature type="domain" description="Disease resistance protein winged helix" evidence="10">
    <location>
        <begin position="429"/>
        <end position="495"/>
    </location>
</feature>
<organism evidence="12 13">
    <name type="scientific">Urochloa decumbens</name>
    <dbReference type="NCBI Taxonomy" id="240449"/>
    <lineage>
        <taxon>Eukaryota</taxon>
        <taxon>Viridiplantae</taxon>
        <taxon>Streptophyta</taxon>
        <taxon>Embryophyta</taxon>
        <taxon>Tracheophyta</taxon>
        <taxon>Spermatophyta</taxon>
        <taxon>Magnoliopsida</taxon>
        <taxon>Liliopsida</taxon>
        <taxon>Poales</taxon>
        <taxon>Poaceae</taxon>
        <taxon>PACMAD clade</taxon>
        <taxon>Panicoideae</taxon>
        <taxon>Panicodae</taxon>
        <taxon>Paniceae</taxon>
        <taxon>Melinidinae</taxon>
        <taxon>Urochloa</taxon>
    </lineage>
</organism>
<dbReference type="PRINTS" id="PR00364">
    <property type="entry name" value="DISEASERSIST"/>
</dbReference>
<evidence type="ECO:0000259" key="8">
    <source>
        <dbReference type="Pfam" id="PF00931"/>
    </source>
</evidence>
<name>A0ABC9BTQ7_9POAL</name>
<sequence length="979" mass="110776">MDLLVGSSTGVMKPLLSKLSKLLEEEYVKLKGVRKQIKFLRDELGAMSATLQMLEDSQQLNPETRNWRDKLRELAYDLEDCIDTFVARVDHGRDVHTRFKRFFRRLKKLKICHEIADEIKELKARVIEASERHKRYNFAHSSSAHNSSTYGIDPRLPALYEDVEKLVGIDGPKQHIIERLSTKIEGSSAKLKVVSIVGCGGLGKTTLANQVYLAIKSQFSYAAFVSVSQKPDMKKILRDIAKGVGVTNDNALDEDEPHLIDKLREHLKCRRYFVVIDDVWDTKAWEIIKLALLNNSCGSRIISTTRSVVVASRCSSEGGYVYQMKPLSFDDSKKMFFSRVFGSENSHYPHLEDVPDQILGKCDGLPLAINTVSSVLVDQHAKDEWDRVLNAIGSGLARDPNAESMANILSLSFFDLPHHLKYCLLYLSVFPEDNKIEKQTLIHRWIAEGFIHEDQAQSAYEIGEHYFNDLINRIHPIGLKYGQAKACRVHDIILDYIKCKAAEENFITLDVAGHGCTSEHKVRRLCINNFNAENFTISSSLNLCHIRSLIMSGHPVQTSLLPLMALRVLDLRNCKGMEDPNLASIEKLFYLKYLRLESYSVTNLPRKIGDLQYLQTLDVRGTRIGELPSTITKLKRLANLYVDWGTKFPDGVIGHMHSLVQLKQYRVESYEKVKSLQEFSKLTKLRTLKIGWTLDWSNCADGARPVEDLQSYVGTFISSLNIHKLYFVDISAGFYPLLLDSWHPAPAHCSSSLRKLHLRYCTICKAPNWMGSHGNLRVVELYILFMSRNDVEILGAIPSLLFLKLDTIGGTLGRIIVHGNNGFKSLKYFSLVIDNCGSVLKFEAGSMPKLEHLELQFPVHVMECLSGALDFGIQHLSVLSKVKVQIRGNCNHDSNYNPAEDTGDGIIKCVASTIKIAVEALPSHPTISFRTVYSVTCKHFKCRLKELSQEYGVLTEWLKIWQIEEQTEELTAGEAEHGL</sequence>
<dbReference type="InterPro" id="IPR027417">
    <property type="entry name" value="P-loop_NTPase"/>
</dbReference>
<dbReference type="InterPro" id="IPR044974">
    <property type="entry name" value="Disease_R_plants"/>
</dbReference>
<gene>
    <name evidence="12" type="ORF">URODEC1_LOCUS68780</name>
</gene>
<feature type="domain" description="Disease resistance N-terminal" evidence="9">
    <location>
        <begin position="11"/>
        <end position="99"/>
    </location>
</feature>
<evidence type="ECO:0000259" key="10">
    <source>
        <dbReference type="Pfam" id="PF23559"/>
    </source>
</evidence>
<keyword evidence="4" id="KW-0547">Nucleotide-binding</keyword>
<dbReference type="InterPro" id="IPR042197">
    <property type="entry name" value="Apaf_helical"/>
</dbReference>
<dbReference type="PANTHER" id="PTHR23155:SF1028">
    <property type="entry name" value="OS08G0174800 PROTEIN"/>
    <property type="match status" value="1"/>
</dbReference>
<feature type="domain" description="NB-ARC" evidence="8">
    <location>
        <begin position="174"/>
        <end position="343"/>
    </location>
</feature>
<keyword evidence="5" id="KW-0611">Plant defense</keyword>
<keyword evidence="2" id="KW-0433">Leucine-rich repeat</keyword>
<evidence type="ECO:0000259" key="11">
    <source>
        <dbReference type="Pfam" id="PF23598"/>
    </source>
</evidence>
<evidence type="ECO:0000256" key="3">
    <source>
        <dbReference type="ARBA" id="ARBA00022737"/>
    </source>
</evidence>